<protein>
    <submittedName>
        <fullName evidence="1">Uncharacterized protein</fullName>
    </submittedName>
</protein>
<accession>A0A7R8A611</accession>
<keyword evidence="2" id="KW-1185">Reference proteome</keyword>
<dbReference type="AlphaFoldDB" id="A0A7R8A611"/>
<name>A0A7R8A611_ASPKA</name>
<reference evidence="1" key="2">
    <citation type="submission" date="2021-02" db="EMBL/GenBank/DDBJ databases">
        <title>Aspergillus luchuensis mut. kawachii IFO 4304 genome sequence.</title>
        <authorList>
            <person name="Mori K."/>
            <person name="Kadooka C."/>
            <person name="Goto M."/>
            <person name="Futagami T."/>
        </authorList>
    </citation>
    <scope>NUCLEOTIDE SEQUENCE</scope>
    <source>
        <strain evidence="1">IFO 4308</strain>
    </source>
</reference>
<dbReference type="Proteomes" id="UP000661280">
    <property type="component" value="Chromosome 1"/>
</dbReference>
<dbReference type="GeneID" id="64955054"/>
<dbReference type="KEGG" id="aluc:AKAW2_10775A"/>
<dbReference type="RefSeq" id="XP_041537495.1">
    <property type="nucleotide sequence ID" value="XM_041690934.1"/>
</dbReference>
<dbReference type="EMBL" id="AP024425">
    <property type="protein sequence ID" value="BCR93729.1"/>
    <property type="molecule type" value="Genomic_DNA"/>
</dbReference>
<reference evidence="1" key="1">
    <citation type="submission" date="2021-01" db="EMBL/GenBank/DDBJ databases">
        <authorList>
            <consortium name="Aspergillus luchuensis mut. kawachii IFO 4304 genome sequencing consortium"/>
            <person name="Kazuki M."/>
            <person name="Futagami T."/>
        </authorList>
    </citation>
    <scope>NUCLEOTIDE SEQUENCE</scope>
    <source>
        <strain evidence="1">IFO 4308</strain>
    </source>
</reference>
<evidence type="ECO:0000313" key="1">
    <source>
        <dbReference type="EMBL" id="BCR93729.1"/>
    </source>
</evidence>
<proteinExistence type="predicted"/>
<organism evidence="1 2">
    <name type="scientific">Aspergillus kawachii</name>
    <name type="common">White koji mold</name>
    <name type="synonym">Aspergillus awamori var. kawachi</name>
    <dbReference type="NCBI Taxonomy" id="1069201"/>
    <lineage>
        <taxon>Eukaryota</taxon>
        <taxon>Fungi</taxon>
        <taxon>Dikarya</taxon>
        <taxon>Ascomycota</taxon>
        <taxon>Pezizomycotina</taxon>
        <taxon>Eurotiomycetes</taxon>
        <taxon>Eurotiomycetidae</taxon>
        <taxon>Eurotiales</taxon>
        <taxon>Aspergillaceae</taxon>
        <taxon>Aspergillus</taxon>
        <taxon>Aspergillus subgen. Circumdati</taxon>
    </lineage>
</organism>
<evidence type="ECO:0000313" key="2">
    <source>
        <dbReference type="Proteomes" id="UP000661280"/>
    </source>
</evidence>
<gene>
    <name evidence="1" type="ORF">AKAW2_10775A</name>
</gene>
<sequence>MACTSSEAWACGFYFRLSLSPPYTIHFLFSSLSIQLAAHLDLPVGSGKGFFSVEQGIEQGRRKKKKKKTINAILRTSMAFFFPDLGAILLHGMIIWLHIDHSLE</sequence>